<feature type="transmembrane region" description="Helical" evidence="1">
    <location>
        <begin position="100"/>
        <end position="121"/>
    </location>
</feature>
<keyword evidence="1" id="KW-1133">Transmembrane helix</keyword>
<keyword evidence="1" id="KW-0812">Transmembrane</keyword>
<organism evidence="2 3">
    <name type="scientific">Paenibacillus uliginis N3/975</name>
    <dbReference type="NCBI Taxonomy" id="1313296"/>
    <lineage>
        <taxon>Bacteria</taxon>
        <taxon>Bacillati</taxon>
        <taxon>Bacillota</taxon>
        <taxon>Bacilli</taxon>
        <taxon>Bacillales</taxon>
        <taxon>Paenibacillaceae</taxon>
        <taxon>Paenibacillus</taxon>
    </lineage>
</organism>
<feature type="transmembrane region" description="Helical" evidence="1">
    <location>
        <begin position="128"/>
        <end position="146"/>
    </location>
</feature>
<feature type="transmembrane region" description="Helical" evidence="1">
    <location>
        <begin position="363"/>
        <end position="381"/>
    </location>
</feature>
<feature type="transmembrane region" description="Helical" evidence="1">
    <location>
        <begin position="307"/>
        <end position="326"/>
    </location>
</feature>
<feature type="transmembrane region" description="Helical" evidence="1">
    <location>
        <begin position="393"/>
        <end position="411"/>
    </location>
</feature>
<feature type="transmembrane region" description="Helical" evidence="1">
    <location>
        <begin position="187"/>
        <end position="209"/>
    </location>
</feature>
<evidence type="ECO:0000313" key="2">
    <source>
        <dbReference type="EMBL" id="SMF82153.1"/>
    </source>
</evidence>
<accession>A0A1X7H9H0</accession>
<dbReference type="AlphaFoldDB" id="A0A1X7H9H0"/>
<feature type="transmembrane region" description="Helical" evidence="1">
    <location>
        <begin position="15"/>
        <end position="36"/>
    </location>
</feature>
<keyword evidence="1" id="KW-0472">Membrane</keyword>
<dbReference type="Proteomes" id="UP000192940">
    <property type="component" value="Chromosome I"/>
</dbReference>
<name>A0A1X7H9H0_9BACL</name>
<dbReference type="STRING" id="1313296.SAMN05661091_2119"/>
<dbReference type="EMBL" id="LT840184">
    <property type="protein sequence ID" value="SMF82153.1"/>
    <property type="molecule type" value="Genomic_DNA"/>
</dbReference>
<gene>
    <name evidence="2" type="ORF">SAMN05661091_2119</name>
</gene>
<feature type="transmembrane region" description="Helical" evidence="1">
    <location>
        <begin position="221"/>
        <end position="242"/>
    </location>
</feature>
<protein>
    <recommendedName>
        <fullName evidence="4">YfhO family protein</fullName>
    </recommendedName>
</protein>
<evidence type="ECO:0000313" key="3">
    <source>
        <dbReference type="Proteomes" id="UP000192940"/>
    </source>
</evidence>
<evidence type="ECO:0008006" key="4">
    <source>
        <dbReference type="Google" id="ProtNLM"/>
    </source>
</evidence>
<dbReference type="Pfam" id="PF19558">
    <property type="entry name" value="DUF6080"/>
    <property type="match status" value="1"/>
</dbReference>
<keyword evidence="3" id="KW-1185">Reference proteome</keyword>
<feature type="transmembrane region" description="Helical" evidence="1">
    <location>
        <begin position="338"/>
        <end position="357"/>
    </location>
</feature>
<proteinExistence type="predicted"/>
<feature type="transmembrane region" description="Helical" evidence="1">
    <location>
        <begin position="276"/>
        <end position="301"/>
    </location>
</feature>
<feature type="transmembrane region" description="Helical" evidence="1">
    <location>
        <begin position="248"/>
        <end position="269"/>
    </location>
</feature>
<dbReference type="InterPro" id="IPR045726">
    <property type="entry name" value="DUF6080"/>
</dbReference>
<sequence length="433" mass="48599">MTFNNYFFRDRKDNYTALFLWIIFCLFYIFLNMPYVQYIKDNAEMLGTYSPFYGAPFPLNLFNFDPSMEYGKQAATIIHPFINFLTAPLTYLSSHSIGNMLYLLLQSGINALTTTIVYFMLRRSGSDISVSLLFSAFFGVSSYSIFTSLIPDSYSYAQFVIVLSAAYLQKCRAEQSFSIIPNASFTLINLGITSTNVVTFAGALFFSLFDLRSKKTTFRRFMTIMISALLMIIGFTALQYVLFSGKTWLSNVFGGLSNGALGYVTPFSFAHHAKAFYMLVVSPVLTPDVALIDPGIVAFATDLSKPYPFYVHIVGIGLFLLAVLGFIKGIKTRETWAIATYILFAFVLHIVVGFGLTTFQYDLYLYAGHYLFAFFILAAGFISSIRNVTVKRVMLGVIALFLLTTLANNIVKQNATLDIIQSSYTDVITQQDK</sequence>
<reference evidence="2 3" key="1">
    <citation type="submission" date="2017-04" db="EMBL/GenBank/DDBJ databases">
        <authorList>
            <person name="Afonso C.L."/>
            <person name="Miller P.J."/>
            <person name="Scott M.A."/>
            <person name="Spackman E."/>
            <person name="Goraichik I."/>
            <person name="Dimitrov K.M."/>
            <person name="Suarez D.L."/>
            <person name="Swayne D.E."/>
        </authorList>
    </citation>
    <scope>NUCLEOTIDE SEQUENCE [LARGE SCALE GENOMIC DNA]</scope>
    <source>
        <strain evidence="2 3">N3/975</strain>
    </source>
</reference>
<evidence type="ECO:0000256" key="1">
    <source>
        <dbReference type="SAM" id="Phobius"/>
    </source>
</evidence>